<evidence type="ECO:0000256" key="1">
    <source>
        <dbReference type="SAM" id="MobiDB-lite"/>
    </source>
</evidence>
<dbReference type="GO" id="GO:0009231">
    <property type="term" value="P:riboflavin biosynthetic process"/>
    <property type="evidence" value="ECO:0007669"/>
    <property type="project" value="InterPro"/>
</dbReference>
<gene>
    <name evidence="3" type="ORF">EV192_107390</name>
</gene>
<name>A0A4R2JP76_9PSEU</name>
<dbReference type="PANTHER" id="PTHR38011">
    <property type="entry name" value="DIHYDROFOLATE REDUCTASE FAMILY PROTEIN (AFU_ORTHOLOGUE AFUA_8G06820)"/>
    <property type="match status" value="1"/>
</dbReference>
<feature type="region of interest" description="Disordered" evidence="1">
    <location>
        <begin position="1"/>
        <end position="28"/>
    </location>
</feature>
<dbReference type="Proteomes" id="UP000295680">
    <property type="component" value="Unassembled WGS sequence"/>
</dbReference>
<dbReference type="InterPro" id="IPR002734">
    <property type="entry name" value="RibDG_C"/>
</dbReference>
<protein>
    <submittedName>
        <fullName evidence="3">Dihydrofolate reductase</fullName>
    </submittedName>
</protein>
<dbReference type="PANTHER" id="PTHR38011:SF11">
    <property type="entry name" value="2,5-DIAMINO-6-RIBOSYLAMINO-4(3H)-PYRIMIDINONE 5'-PHOSPHATE REDUCTASE"/>
    <property type="match status" value="1"/>
</dbReference>
<feature type="domain" description="Bacterial bifunctional deaminase-reductase C-terminal" evidence="2">
    <location>
        <begin position="36"/>
        <end position="215"/>
    </location>
</feature>
<reference evidence="3 4" key="1">
    <citation type="submission" date="2019-03" db="EMBL/GenBank/DDBJ databases">
        <title>Genomic Encyclopedia of Type Strains, Phase IV (KMG-IV): sequencing the most valuable type-strain genomes for metagenomic binning, comparative biology and taxonomic classification.</title>
        <authorList>
            <person name="Goeker M."/>
        </authorList>
    </citation>
    <scope>NUCLEOTIDE SEQUENCE [LARGE SCALE GENOMIC DNA]</scope>
    <source>
        <strain evidence="3 4">DSM 45934</strain>
    </source>
</reference>
<proteinExistence type="predicted"/>
<dbReference type="Gene3D" id="3.40.430.10">
    <property type="entry name" value="Dihydrofolate Reductase, subunit A"/>
    <property type="match status" value="1"/>
</dbReference>
<accession>A0A4R2JP76</accession>
<dbReference type="SUPFAM" id="SSF53597">
    <property type="entry name" value="Dihydrofolate reductase-like"/>
    <property type="match status" value="1"/>
</dbReference>
<dbReference type="AlphaFoldDB" id="A0A4R2JP76"/>
<organism evidence="3 4">
    <name type="scientific">Actinocrispum wychmicini</name>
    <dbReference type="NCBI Taxonomy" id="1213861"/>
    <lineage>
        <taxon>Bacteria</taxon>
        <taxon>Bacillati</taxon>
        <taxon>Actinomycetota</taxon>
        <taxon>Actinomycetes</taxon>
        <taxon>Pseudonocardiales</taxon>
        <taxon>Pseudonocardiaceae</taxon>
        <taxon>Actinocrispum</taxon>
    </lineage>
</organism>
<comment type="caution">
    <text evidence="3">The sequence shown here is derived from an EMBL/GenBank/DDBJ whole genome shotgun (WGS) entry which is preliminary data.</text>
</comment>
<dbReference type="InterPro" id="IPR024072">
    <property type="entry name" value="DHFR-like_dom_sf"/>
</dbReference>
<evidence type="ECO:0000259" key="2">
    <source>
        <dbReference type="Pfam" id="PF01872"/>
    </source>
</evidence>
<dbReference type="GO" id="GO:0008703">
    <property type="term" value="F:5-amino-6-(5-phosphoribosylamino)uracil reductase activity"/>
    <property type="evidence" value="ECO:0007669"/>
    <property type="project" value="InterPro"/>
</dbReference>
<dbReference type="EMBL" id="SLWS01000007">
    <property type="protein sequence ID" value="TCO55965.1"/>
    <property type="molecule type" value="Genomic_DNA"/>
</dbReference>
<keyword evidence="4" id="KW-1185">Reference proteome</keyword>
<dbReference type="Pfam" id="PF01872">
    <property type="entry name" value="RibD_C"/>
    <property type="match status" value="1"/>
</dbReference>
<dbReference type="InterPro" id="IPR050765">
    <property type="entry name" value="Riboflavin_Biosynth_HTPR"/>
</dbReference>
<evidence type="ECO:0000313" key="4">
    <source>
        <dbReference type="Proteomes" id="UP000295680"/>
    </source>
</evidence>
<sequence length="223" mass="24551">MTEKDFAGDVEYGVAAPSPGQTRPAWPRVPKGTAMRKLIVQQWVTVDNIAAEEDGGLSFVSGEPFDDEVTDDPFKNAVMGFIDSVDTMILGANTYNQTKGYWPHAEEQGEYGRKLNNLTKFVASSKLDDAPWGDFSAAGVTRDPVATIRELQERSGKDIWLWGSLTLMRSLLAAGVVDEVRMLVCPASRGTGTRVFEDRQDLKLVEATGFDNGVALLRYQIKK</sequence>
<evidence type="ECO:0000313" key="3">
    <source>
        <dbReference type="EMBL" id="TCO55965.1"/>
    </source>
</evidence>